<proteinExistence type="predicted"/>
<dbReference type="SUPFAM" id="SSF53098">
    <property type="entry name" value="Ribonuclease H-like"/>
    <property type="match status" value="1"/>
</dbReference>
<evidence type="ECO:0000313" key="4">
    <source>
        <dbReference type="EMBL" id="GEU69246.1"/>
    </source>
</evidence>
<sequence>MYITKSPIYIVGVLSESGSKVCHPLVEADKLSPTSHLGPKPIHSLFRGGKQTSGMSALRGGDTGSEEDGICGSGDDNEVSGNDGGVDSLSPRVVSAAKLPILNPDEFDLWKMRIEQYFFMTDYSLWKVILNGDSPIPTRVVEVSVAASISAVCAKMHVSSLPNVDSLSNAVIYSFFASQSSSLQLDNEDLKQIDVDDLEEMDLIWQKAMLTMRARRTVPVKTSTSNALVSQCDGVRSYDWSYQEEDELANFALMAFSSSSSSSDNKLPPSSLYDRFQPSGGYHVVPPPYTRTFMPPKHDLVFNTTPTAVETGHLAFNVQLSPTKPDQDLSHTTRPTTPIIEDWVSNSEDASETKAPQIVPSFVQSSEQVKSHRHSIQLVKTSIPTATPTPASPKSASSGKRRNRKAFFVCKSVDHLIKDCDYHAKKMAQPTPRNYAHRGHHKQYVPLTHTNPQKHMVPTAVLTQFKPVFNIVVRPLSADVPKINVTQTRYAHPVVTKSKSPIKRHITRSPSLKTRKMGMETKMPNSRPCFPNHKNDPKKGNPQHALKDKGVIDSGCSRHMTGNMSYLSNFEELNGGYVAFGGNPKGGKISGKGKIKTGKLDFDDVYFVKELKFNLFSISQMCDKKNSVLFTDTECLVLSPDFKLPDESQVLLRVPREKNIYNVNLKNINPSGDLTCLFSKETIDESNLWHRRLGHINFKTINKFVKGNLVRGLPTKVFEHDNTCVACKKSKQHRASCKTKPVSSVDQPLYRLHMDLFGLTFVKSLNKKSYCLVVTNYYSRFTWVFFLATKDETSPILKTFITGLENQLSLKVKVIRSDNGTELKNSDLNQFCRMKGIKREFSAEAVNTACYVQNRVLVTKPHNKTPYELLHGRPPSSGPIWLFDIDSLIRTMNYQPVTARNQPNPGAGFQDKFDAKKAGEEIDQQYVLFPVWSSGSTNPQNYDRDAAFDGKEHDFDAKKLESEVNVSPSSIAQSRKQDDKTKKEAKGKSHVASFTRYRDLSAEFEDCFANSSNEVNVVGSIVPTVGKNSLNSTNTFSAAGPLIAVASPTYEKSSFIDASQIPDDPNMPELEDITYSDDEDVVGAEADFNNLETSITINPIPTTRVHKDHPVLVDLPHGKRSIGTKWVYRNKKDERGIVIRNKARLVAQGHTQEDGIDYKEFFALVERIEAIRLFLAYASFMGFMVYQIDVKSAFLYGTIKEEVYVCQPLGFEDPNYLDKVYKVVKALYGLHQVKQKKDGIFISQDKYVAEILRKFGLTKGKSASTPIDTEKPLLKDLDGEDVDVYTYRSMIGSLMYLTSSIPDNMFVVCACAHFQVTPKASHLYAVKKIFRYLKGKPYLGLWYPKDSPFDLVAYSDNDYAGASLDRKSTTGGCQFLGCRLISWQCKKQIVIATSSTETGYVAAASCCAQVLWIQNQLLDYGYIKYALMVNLNIYVSCIKQFWTTVAIKQVNDVTRLQALVDKKKVVVTEAAIRESMSAKQTSWNEFSSSMASDVICLSTGQEIEEEGDEDEHVKDVTAGDDAYGDDTIAYGEVPTRVGTSQRVDTSDDTVMDDGSNQGRMIAEMDKDDVVVLMDEKEEDKTVEKAKENKTEPAKVHEVVDVVTTAKLITEVVTAASEIITTAIVVAPSRRRKGVVIRDPEEDSTTSTIILAETKSKDKRKRILVEEPKPLKKKQQIEMDEEYARKLHAELNKDINYDITIDHVKLKAKEDPAIKRYQAMKRNP</sequence>
<feature type="compositionally biased region" description="Basic and acidic residues" evidence="2">
    <location>
        <begin position="533"/>
        <end position="549"/>
    </location>
</feature>
<dbReference type="GO" id="GO:0003676">
    <property type="term" value="F:nucleic acid binding"/>
    <property type="evidence" value="ECO:0007669"/>
    <property type="project" value="InterPro"/>
</dbReference>
<dbReference type="GO" id="GO:0004190">
    <property type="term" value="F:aspartic-type endopeptidase activity"/>
    <property type="evidence" value="ECO:0007669"/>
    <property type="project" value="UniProtKB-KW"/>
</dbReference>
<dbReference type="PANTHER" id="PTHR11439:SF495">
    <property type="entry name" value="REVERSE TRANSCRIPTASE, RNA-DEPENDENT DNA POLYMERASE-RELATED"/>
    <property type="match status" value="1"/>
</dbReference>
<keyword evidence="1" id="KW-0645">Protease</keyword>
<dbReference type="CDD" id="cd09272">
    <property type="entry name" value="RNase_HI_RT_Ty1"/>
    <property type="match status" value="1"/>
</dbReference>
<gene>
    <name evidence="4" type="ORF">Tci_041224</name>
</gene>
<feature type="region of interest" description="Disordered" evidence="2">
    <location>
        <begin position="50"/>
        <end position="85"/>
    </location>
</feature>
<feature type="region of interest" description="Disordered" evidence="2">
    <location>
        <begin position="382"/>
        <end position="401"/>
    </location>
</feature>
<evidence type="ECO:0000256" key="2">
    <source>
        <dbReference type="SAM" id="MobiDB-lite"/>
    </source>
</evidence>
<reference evidence="4" key="1">
    <citation type="journal article" date="2019" name="Sci. Rep.">
        <title>Draft genome of Tanacetum cinerariifolium, the natural source of mosquito coil.</title>
        <authorList>
            <person name="Yamashiro T."/>
            <person name="Shiraishi A."/>
            <person name="Satake H."/>
            <person name="Nakayama K."/>
        </authorList>
    </citation>
    <scope>NUCLEOTIDE SEQUENCE</scope>
</reference>
<dbReference type="PANTHER" id="PTHR11439">
    <property type="entry name" value="GAG-POL-RELATED RETROTRANSPOSON"/>
    <property type="match status" value="1"/>
</dbReference>
<dbReference type="SUPFAM" id="SSF56672">
    <property type="entry name" value="DNA/RNA polymerases"/>
    <property type="match status" value="1"/>
</dbReference>
<dbReference type="EMBL" id="BKCJ010005900">
    <property type="protein sequence ID" value="GEU69246.1"/>
    <property type="molecule type" value="Genomic_DNA"/>
</dbReference>
<dbReference type="GO" id="GO:0015074">
    <property type="term" value="P:DNA integration"/>
    <property type="evidence" value="ECO:0007669"/>
    <property type="project" value="InterPro"/>
</dbReference>
<feature type="compositionally biased region" description="Basic and acidic residues" evidence="2">
    <location>
        <begin position="975"/>
        <end position="987"/>
    </location>
</feature>
<dbReference type="InterPro" id="IPR025724">
    <property type="entry name" value="GAG-pre-integrase_dom"/>
</dbReference>
<dbReference type="InterPro" id="IPR012337">
    <property type="entry name" value="RNaseH-like_sf"/>
</dbReference>
<dbReference type="InterPro" id="IPR013103">
    <property type="entry name" value="RVT_2"/>
</dbReference>
<dbReference type="InterPro" id="IPR036397">
    <property type="entry name" value="RNaseH_sf"/>
</dbReference>
<feature type="region of interest" description="Disordered" evidence="2">
    <location>
        <begin position="520"/>
        <end position="549"/>
    </location>
</feature>
<comment type="caution">
    <text evidence="4">The sequence shown here is derived from an EMBL/GenBank/DDBJ whole genome shotgun (WGS) entry which is preliminary data.</text>
</comment>
<name>A0A6L2M5I1_TANCI</name>
<feature type="domain" description="Integrase catalytic" evidence="3">
    <location>
        <begin position="744"/>
        <end position="913"/>
    </location>
</feature>
<evidence type="ECO:0000256" key="1">
    <source>
        <dbReference type="ARBA" id="ARBA00022750"/>
    </source>
</evidence>
<dbReference type="Pfam" id="PF00665">
    <property type="entry name" value="rve"/>
    <property type="match status" value="1"/>
</dbReference>
<dbReference type="InterPro" id="IPR001584">
    <property type="entry name" value="Integrase_cat-core"/>
</dbReference>
<keyword evidence="1" id="KW-0378">Hydrolase</keyword>
<dbReference type="Pfam" id="PF22936">
    <property type="entry name" value="Pol_BBD"/>
    <property type="match status" value="1"/>
</dbReference>
<feature type="region of interest" description="Disordered" evidence="2">
    <location>
        <begin position="959"/>
        <end position="988"/>
    </location>
</feature>
<dbReference type="InterPro" id="IPR054722">
    <property type="entry name" value="PolX-like_BBD"/>
</dbReference>
<dbReference type="Pfam" id="PF13976">
    <property type="entry name" value="gag_pre-integrs"/>
    <property type="match status" value="1"/>
</dbReference>
<protein>
    <submittedName>
        <fullName evidence="4">Putative ribonuclease H-like domain-containing protein</fullName>
    </submittedName>
</protein>
<keyword evidence="1" id="KW-0064">Aspartyl protease</keyword>
<evidence type="ECO:0000259" key="3">
    <source>
        <dbReference type="PROSITE" id="PS50994"/>
    </source>
</evidence>
<organism evidence="4">
    <name type="scientific">Tanacetum cinerariifolium</name>
    <name type="common">Dalmatian daisy</name>
    <name type="synonym">Chrysanthemum cinerariifolium</name>
    <dbReference type="NCBI Taxonomy" id="118510"/>
    <lineage>
        <taxon>Eukaryota</taxon>
        <taxon>Viridiplantae</taxon>
        <taxon>Streptophyta</taxon>
        <taxon>Embryophyta</taxon>
        <taxon>Tracheophyta</taxon>
        <taxon>Spermatophyta</taxon>
        <taxon>Magnoliopsida</taxon>
        <taxon>eudicotyledons</taxon>
        <taxon>Gunneridae</taxon>
        <taxon>Pentapetalae</taxon>
        <taxon>asterids</taxon>
        <taxon>campanulids</taxon>
        <taxon>Asterales</taxon>
        <taxon>Asteraceae</taxon>
        <taxon>Asteroideae</taxon>
        <taxon>Anthemideae</taxon>
        <taxon>Anthemidinae</taxon>
        <taxon>Tanacetum</taxon>
    </lineage>
</organism>
<dbReference type="Gene3D" id="3.30.420.10">
    <property type="entry name" value="Ribonuclease H-like superfamily/Ribonuclease H"/>
    <property type="match status" value="1"/>
</dbReference>
<dbReference type="PROSITE" id="PS50994">
    <property type="entry name" value="INTEGRASE"/>
    <property type="match status" value="1"/>
</dbReference>
<dbReference type="Pfam" id="PF07727">
    <property type="entry name" value="RVT_2"/>
    <property type="match status" value="1"/>
</dbReference>
<accession>A0A6L2M5I1</accession>
<feature type="compositionally biased region" description="Low complexity" evidence="2">
    <location>
        <begin position="382"/>
        <end position="398"/>
    </location>
</feature>
<dbReference type="InterPro" id="IPR043502">
    <property type="entry name" value="DNA/RNA_pol_sf"/>
</dbReference>
<feature type="compositionally biased region" description="Polar residues" evidence="2">
    <location>
        <begin position="964"/>
        <end position="974"/>
    </location>
</feature>